<dbReference type="RefSeq" id="XP_044962083.1">
    <property type="nucleotide sequence ID" value="XM_045106148.1"/>
</dbReference>
<gene>
    <name evidence="3" type="primary">LOC123413202</name>
</gene>
<feature type="chain" id="PRO_5035327140" evidence="2">
    <location>
        <begin position="24"/>
        <end position="126"/>
    </location>
</feature>
<name>A0A8I6Y9H2_HORVV</name>
<reference evidence="4" key="1">
    <citation type="journal article" date="2012" name="Nature">
        <title>A physical, genetic and functional sequence assembly of the barley genome.</title>
        <authorList>
            <consortium name="The International Barley Genome Sequencing Consortium"/>
            <person name="Mayer K.F."/>
            <person name="Waugh R."/>
            <person name="Brown J.W."/>
            <person name="Schulman A."/>
            <person name="Langridge P."/>
            <person name="Platzer M."/>
            <person name="Fincher G.B."/>
            <person name="Muehlbauer G.J."/>
            <person name="Sato K."/>
            <person name="Close T.J."/>
            <person name="Wise R.P."/>
            <person name="Stein N."/>
        </authorList>
    </citation>
    <scope>NUCLEOTIDE SEQUENCE [LARGE SCALE GENOMIC DNA]</scope>
    <source>
        <strain evidence="4">cv. Morex</strain>
    </source>
</reference>
<dbReference type="OrthoDB" id="603213at2759"/>
<dbReference type="Pfam" id="PF24068">
    <property type="entry name" value="TPD1_C"/>
    <property type="match status" value="1"/>
</dbReference>
<dbReference type="AlphaFoldDB" id="A0A8I6Y9H2"/>
<reference evidence="3" key="2">
    <citation type="submission" date="2020-10" db="EMBL/GenBank/DDBJ databases">
        <authorList>
            <person name="Scholz U."/>
            <person name="Mascher M."/>
            <person name="Fiebig A."/>
        </authorList>
    </citation>
    <scope>NUCLEOTIDE SEQUENCE [LARGE SCALE GENOMIC DNA]</scope>
    <source>
        <strain evidence="3">cv. Morex</strain>
    </source>
</reference>
<keyword evidence="4" id="KW-1185">Reference proteome</keyword>
<dbReference type="Gramene" id="HORVU.MOREX.r3.7HG0655430.1">
    <property type="protein sequence ID" value="HORVU.MOREX.r3.7HG0655430.1"/>
    <property type="gene ID" value="HORVU.MOREX.r3.7HG0655430"/>
</dbReference>
<keyword evidence="1 2" id="KW-0732">Signal</keyword>
<accession>A0A8I6Y9H2</accession>
<organism evidence="3 4">
    <name type="scientific">Hordeum vulgare subsp. vulgare</name>
    <name type="common">Domesticated barley</name>
    <dbReference type="NCBI Taxonomy" id="112509"/>
    <lineage>
        <taxon>Eukaryota</taxon>
        <taxon>Viridiplantae</taxon>
        <taxon>Streptophyta</taxon>
        <taxon>Embryophyta</taxon>
        <taxon>Tracheophyta</taxon>
        <taxon>Spermatophyta</taxon>
        <taxon>Magnoliopsida</taxon>
        <taxon>Liliopsida</taxon>
        <taxon>Poales</taxon>
        <taxon>Poaceae</taxon>
        <taxon>BOP clade</taxon>
        <taxon>Pooideae</taxon>
        <taxon>Triticodae</taxon>
        <taxon>Triticeae</taxon>
        <taxon>Hordeinae</taxon>
        <taxon>Hordeum</taxon>
    </lineage>
</organism>
<dbReference type="Proteomes" id="UP000011116">
    <property type="component" value="Chromosome 7H"/>
</dbReference>
<evidence type="ECO:0000256" key="2">
    <source>
        <dbReference type="SAM" id="SignalP"/>
    </source>
</evidence>
<dbReference type="PANTHER" id="PTHR33184">
    <property type="entry name" value="PROTEIN TAPETUM DETERMINANT 1-LIKE-RELATED"/>
    <property type="match status" value="1"/>
</dbReference>
<feature type="signal peptide" evidence="2">
    <location>
        <begin position="1"/>
        <end position="23"/>
    </location>
</feature>
<evidence type="ECO:0000313" key="3">
    <source>
        <dbReference type="EnsemblPlants" id="HORVU.MOREX.r3.7HG0655430.1"/>
    </source>
</evidence>
<protein>
    <submittedName>
        <fullName evidence="3">Uncharacterized protein</fullName>
    </submittedName>
</protein>
<sequence>MEIKPALLLVACLLLGISNRGTAATCRTSDIVVQTESWPDPAGTPVYYVNLVNNCGCTQKNVKLACPGFNSSVEVYPAAAIKPDGDGKLCSLYSGAPVRPKQTIFFNYRYTSTKFSFEPISSTIIC</sequence>
<reference evidence="3" key="3">
    <citation type="submission" date="2022-01" db="UniProtKB">
        <authorList>
            <consortium name="EnsemblPlants"/>
        </authorList>
    </citation>
    <scope>IDENTIFICATION</scope>
    <source>
        <strain evidence="3">subsp. vulgare</strain>
    </source>
</reference>
<dbReference type="Gramene" id="HORVU.MOREX.r2.7HG0543880.1">
    <property type="protein sequence ID" value="HORVU.MOREX.r2.7HG0543880.1"/>
    <property type="gene ID" value="HORVU.MOREX.r2.7HG0543880"/>
</dbReference>
<dbReference type="KEGG" id="hvg:123413202"/>
<dbReference type="GeneID" id="123413202"/>
<evidence type="ECO:0000256" key="1">
    <source>
        <dbReference type="ARBA" id="ARBA00022729"/>
    </source>
</evidence>
<proteinExistence type="predicted"/>
<dbReference type="InterPro" id="IPR040361">
    <property type="entry name" value="TPD1"/>
</dbReference>
<dbReference type="PANTHER" id="PTHR33184:SF35">
    <property type="match status" value="1"/>
</dbReference>
<evidence type="ECO:0000313" key="4">
    <source>
        <dbReference type="Proteomes" id="UP000011116"/>
    </source>
</evidence>
<dbReference type="EnsemblPlants" id="HORVU.MOREX.r3.7HG0655430.1">
    <property type="protein sequence ID" value="HORVU.MOREX.r3.7HG0655430.1"/>
    <property type="gene ID" value="HORVU.MOREX.r3.7HG0655430"/>
</dbReference>